<evidence type="ECO:0000256" key="8">
    <source>
        <dbReference type="ARBA" id="ARBA00023002"/>
    </source>
</evidence>
<dbReference type="PROSITE" id="PS50810">
    <property type="entry name" value="FRATAXIN_2"/>
    <property type="match status" value="1"/>
</dbReference>
<dbReference type="InterPro" id="IPR017789">
    <property type="entry name" value="Frataxin"/>
</dbReference>
<dbReference type="InterPro" id="IPR036524">
    <property type="entry name" value="Frataxin/CyaY_sf"/>
</dbReference>
<accession>A0A0H5C5G6</accession>
<dbReference type="GO" id="GO:0008199">
    <property type="term" value="F:ferric iron binding"/>
    <property type="evidence" value="ECO:0007669"/>
    <property type="project" value="InterPro"/>
</dbReference>
<dbReference type="GO" id="GO:0051537">
    <property type="term" value="F:2 iron, 2 sulfur cluster binding"/>
    <property type="evidence" value="ECO:0007669"/>
    <property type="project" value="TreeGrafter"/>
</dbReference>
<dbReference type="NCBIfam" id="TIGR03421">
    <property type="entry name" value="FeS_CyaY"/>
    <property type="match status" value="1"/>
</dbReference>
<proteinExistence type="inferred from homology"/>
<comment type="subcellular location">
    <subcellularLocation>
        <location evidence="1">Mitochondrion</location>
    </subcellularLocation>
</comment>
<dbReference type="GO" id="GO:0034986">
    <property type="term" value="F:iron chaperone activity"/>
    <property type="evidence" value="ECO:0007669"/>
    <property type="project" value="TreeGrafter"/>
</dbReference>
<dbReference type="GO" id="GO:0008198">
    <property type="term" value="F:ferrous iron binding"/>
    <property type="evidence" value="ECO:0007669"/>
    <property type="project" value="TreeGrafter"/>
</dbReference>
<organism evidence="13 14">
    <name type="scientific">Cyberlindnera jadinii (strain ATCC 18201 / CBS 1600 / BCRC 20928 / JCM 3617 / NBRC 0987 / NRRL Y-1542)</name>
    <name type="common">Torula yeast</name>
    <name type="synonym">Candida utilis</name>
    <dbReference type="NCBI Taxonomy" id="983966"/>
    <lineage>
        <taxon>Eukaryota</taxon>
        <taxon>Fungi</taxon>
        <taxon>Dikarya</taxon>
        <taxon>Ascomycota</taxon>
        <taxon>Saccharomycotina</taxon>
        <taxon>Saccharomycetes</taxon>
        <taxon>Phaffomycetales</taxon>
        <taxon>Phaffomycetaceae</taxon>
        <taxon>Cyberlindnera</taxon>
    </lineage>
</organism>
<keyword evidence="7" id="KW-0809">Transit peptide</keyword>
<dbReference type="PANTHER" id="PTHR16821:SF2">
    <property type="entry name" value="FRATAXIN, MITOCHONDRIAL"/>
    <property type="match status" value="1"/>
</dbReference>
<evidence type="ECO:0000256" key="2">
    <source>
        <dbReference type="ARBA" id="ARBA00008183"/>
    </source>
</evidence>
<keyword evidence="10" id="KW-0406">Ion transport</keyword>
<evidence type="ECO:0000256" key="3">
    <source>
        <dbReference type="ARBA" id="ARBA00013107"/>
    </source>
</evidence>
<dbReference type="InterPro" id="IPR020895">
    <property type="entry name" value="Frataxin_CS"/>
</dbReference>
<evidence type="ECO:0000256" key="5">
    <source>
        <dbReference type="ARBA" id="ARBA00022448"/>
    </source>
</evidence>
<dbReference type="SUPFAM" id="SSF55387">
    <property type="entry name" value="Frataxin/Nqo15-like"/>
    <property type="match status" value="1"/>
</dbReference>
<keyword evidence="9" id="KW-0408">Iron</keyword>
<dbReference type="GO" id="GO:0006826">
    <property type="term" value="P:iron ion transport"/>
    <property type="evidence" value="ECO:0007669"/>
    <property type="project" value="UniProtKB-KW"/>
</dbReference>
<keyword evidence="8" id="KW-0560">Oxidoreductase</keyword>
<keyword evidence="4" id="KW-0409">Iron storage</keyword>
<keyword evidence="5" id="KW-0813">Transport</keyword>
<keyword evidence="6" id="KW-0410">Iron transport</keyword>
<evidence type="ECO:0000256" key="4">
    <source>
        <dbReference type="ARBA" id="ARBA00022434"/>
    </source>
</evidence>
<evidence type="ECO:0000256" key="10">
    <source>
        <dbReference type="ARBA" id="ARBA00023065"/>
    </source>
</evidence>
<dbReference type="EMBL" id="CDQK01000004">
    <property type="protein sequence ID" value="CEP23057.1"/>
    <property type="molecule type" value="Genomic_DNA"/>
</dbReference>
<dbReference type="Pfam" id="PF01491">
    <property type="entry name" value="Frataxin_Cyay"/>
    <property type="match status" value="1"/>
</dbReference>
<evidence type="ECO:0000256" key="9">
    <source>
        <dbReference type="ARBA" id="ARBA00023004"/>
    </source>
</evidence>
<dbReference type="PROSITE" id="PS01344">
    <property type="entry name" value="FRATAXIN_1"/>
    <property type="match status" value="1"/>
</dbReference>
<comment type="similarity">
    <text evidence="2">Belongs to the frataxin family.</text>
</comment>
<dbReference type="SMART" id="SM01219">
    <property type="entry name" value="Frataxin_Cyay"/>
    <property type="match status" value="1"/>
</dbReference>
<evidence type="ECO:0000256" key="11">
    <source>
        <dbReference type="ARBA" id="ARBA00023128"/>
    </source>
</evidence>
<dbReference type="GO" id="GO:0004322">
    <property type="term" value="F:ferroxidase activity"/>
    <property type="evidence" value="ECO:0007669"/>
    <property type="project" value="UniProtKB-EC"/>
</dbReference>
<evidence type="ECO:0000256" key="12">
    <source>
        <dbReference type="ARBA" id="ARBA00047990"/>
    </source>
</evidence>
<dbReference type="NCBIfam" id="TIGR03422">
    <property type="entry name" value="mito_frataxin"/>
    <property type="match status" value="1"/>
</dbReference>
<dbReference type="GO" id="GO:0006879">
    <property type="term" value="P:intracellular iron ion homeostasis"/>
    <property type="evidence" value="ECO:0007669"/>
    <property type="project" value="UniProtKB-KW"/>
</dbReference>
<gene>
    <name evidence="13" type="primary">YFH1</name>
    <name evidence="13" type="ORF">BN1211_3564</name>
</gene>
<evidence type="ECO:0000256" key="6">
    <source>
        <dbReference type="ARBA" id="ARBA00022496"/>
    </source>
</evidence>
<dbReference type="PANTHER" id="PTHR16821">
    <property type="entry name" value="FRATAXIN"/>
    <property type="match status" value="1"/>
</dbReference>
<dbReference type="Proteomes" id="UP000038830">
    <property type="component" value="Unassembled WGS sequence"/>
</dbReference>
<evidence type="ECO:0000256" key="1">
    <source>
        <dbReference type="ARBA" id="ARBA00004173"/>
    </source>
</evidence>
<keyword evidence="11" id="KW-0496">Mitochondrion</keyword>
<dbReference type="CDD" id="cd00503">
    <property type="entry name" value="Frataxin"/>
    <property type="match status" value="1"/>
</dbReference>
<evidence type="ECO:0000313" key="13">
    <source>
        <dbReference type="EMBL" id="CEP23057.1"/>
    </source>
</evidence>
<dbReference type="AlphaFoldDB" id="A0A0H5C5G6"/>
<evidence type="ECO:0000256" key="7">
    <source>
        <dbReference type="ARBA" id="ARBA00022946"/>
    </source>
</evidence>
<dbReference type="Gene3D" id="3.30.920.10">
    <property type="entry name" value="Frataxin/CyaY"/>
    <property type="match status" value="1"/>
</dbReference>
<reference evidence="14" key="1">
    <citation type="journal article" date="2015" name="J. Biotechnol.">
        <title>The structure of the Cyberlindnera jadinii genome and its relation to Candida utilis analyzed by the occurrence of single nucleotide polymorphisms.</title>
        <authorList>
            <person name="Rupp O."/>
            <person name="Brinkrolf K."/>
            <person name="Buerth C."/>
            <person name="Kunigo M."/>
            <person name="Schneider J."/>
            <person name="Jaenicke S."/>
            <person name="Goesmann A."/>
            <person name="Puehler A."/>
            <person name="Jaeger K.-E."/>
            <person name="Ernst J.F."/>
        </authorList>
    </citation>
    <scope>NUCLEOTIDE SEQUENCE [LARGE SCALE GENOMIC DNA]</scope>
    <source>
        <strain evidence="14">ATCC 18201 / CBS 1600 / BCRC 20928 / JCM 3617 / NBRC 0987 / NRRL Y-1542</strain>
    </source>
</reference>
<dbReference type="InterPro" id="IPR002908">
    <property type="entry name" value="Frataxin/CyaY"/>
</dbReference>
<dbReference type="EC" id="1.16.3.1" evidence="3"/>
<protein>
    <recommendedName>
        <fullName evidence="3">ferroxidase</fullName>
        <ecNumber evidence="3">1.16.3.1</ecNumber>
    </recommendedName>
</protein>
<dbReference type="GO" id="GO:0005739">
    <property type="term" value="C:mitochondrion"/>
    <property type="evidence" value="ECO:0007669"/>
    <property type="project" value="UniProtKB-SubCell"/>
</dbReference>
<comment type="catalytic activity">
    <reaction evidence="12">
        <text>4 Fe(2+) + O2 + 4 H(+) = 4 Fe(3+) + 2 H2O</text>
        <dbReference type="Rhea" id="RHEA:11148"/>
        <dbReference type="ChEBI" id="CHEBI:15377"/>
        <dbReference type="ChEBI" id="CHEBI:15378"/>
        <dbReference type="ChEBI" id="CHEBI:15379"/>
        <dbReference type="ChEBI" id="CHEBI:29033"/>
        <dbReference type="ChEBI" id="CHEBI:29034"/>
        <dbReference type="EC" id="1.16.3.1"/>
    </reaction>
</comment>
<sequence length="176" mass="20029">MRPFGTRLLRSQVLQSFVRCSGTRFPVRCASTYRKHLVLSGKPQWAFNIRTYSSTTDGHEVPQEIDSMSINEYHHFADEFMEGLLDQLELLGEEYPQIDVEYSQGVMTLEIEPLGTYVINKQPPNKQIWISSPESGPDRFDKIGGEWISLRTGENLATLLGREVGETLGEVVQFES</sequence>
<dbReference type="GO" id="GO:0016226">
    <property type="term" value="P:iron-sulfur cluster assembly"/>
    <property type="evidence" value="ECO:0007669"/>
    <property type="project" value="InterPro"/>
</dbReference>
<name>A0A0H5C5G6_CYBJN</name>
<evidence type="ECO:0000313" key="14">
    <source>
        <dbReference type="Proteomes" id="UP000038830"/>
    </source>
</evidence>